<dbReference type="Pfam" id="PF01060">
    <property type="entry name" value="TTR-52"/>
    <property type="match status" value="1"/>
</dbReference>
<dbReference type="PANTHER" id="PTHR21700">
    <property type="entry name" value="TRANSTHYRETIN-LIKE FAMILY PROTEIN-RELATED"/>
    <property type="match status" value="1"/>
</dbReference>
<comment type="similarity">
    <text evidence="2">Belongs to the nematode transthyretin-like family.</text>
</comment>
<reference evidence="6" key="1">
    <citation type="submission" date="2023-07" db="EMBL/GenBank/DDBJ databases">
        <authorList>
            <consortium name="CYATHOMIX"/>
        </authorList>
    </citation>
    <scope>NUCLEOTIDE SEQUENCE</scope>
    <source>
        <strain evidence="6">N/A</strain>
    </source>
</reference>
<name>A0AA36DNY5_CYLNA</name>
<evidence type="ECO:0000313" key="7">
    <source>
        <dbReference type="Proteomes" id="UP001176961"/>
    </source>
</evidence>
<feature type="signal peptide" evidence="5">
    <location>
        <begin position="1"/>
        <end position="17"/>
    </location>
</feature>
<dbReference type="InterPro" id="IPR038479">
    <property type="entry name" value="Transthyretin-like_sf"/>
</dbReference>
<evidence type="ECO:0000313" key="6">
    <source>
        <dbReference type="EMBL" id="CAJ0589909.1"/>
    </source>
</evidence>
<evidence type="ECO:0008006" key="8">
    <source>
        <dbReference type="Google" id="ProtNLM"/>
    </source>
</evidence>
<keyword evidence="4 5" id="KW-0732">Signal</keyword>
<feature type="chain" id="PRO_5041425362" description="Transthyretin-like family protein" evidence="5">
    <location>
        <begin position="18"/>
        <end position="124"/>
    </location>
</feature>
<proteinExistence type="inferred from homology"/>
<dbReference type="AlphaFoldDB" id="A0AA36DNY5"/>
<dbReference type="InterPro" id="IPR001534">
    <property type="entry name" value="Transthyretin-like"/>
</dbReference>
<organism evidence="6 7">
    <name type="scientific">Cylicocyclus nassatus</name>
    <name type="common">Nematode worm</name>
    <dbReference type="NCBI Taxonomy" id="53992"/>
    <lineage>
        <taxon>Eukaryota</taxon>
        <taxon>Metazoa</taxon>
        <taxon>Ecdysozoa</taxon>
        <taxon>Nematoda</taxon>
        <taxon>Chromadorea</taxon>
        <taxon>Rhabditida</taxon>
        <taxon>Rhabditina</taxon>
        <taxon>Rhabditomorpha</taxon>
        <taxon>Strongyloidea</taxon>
        <taxon>Strongylidae</taxon>
        <taxon>Cylicocyclus</taxon>
    </lineage>
</organism>
<dbReference type="Gene3D" id="2.60.40.3330">
    <property type="match status" value="2"/>
</dbReference>
<dbReference type="GO" id="GO:0009986">
    <property type="term" value="C:cell surface"/>
    <property type="evidence" value="ECO:0007669"/>
    <property type="project" value="InterPro"/>
</dbReference>
<evidence type="ECO:0000256" key="3">
    <source>
        <dbReference type="ARBA" id="ARBA00022525"/>
    </source>
</evidence>
<protein>
    <recommendedName>
        <fullName evidence="8">Transthyretin-like family protein</fullName>
    </recommendedName>
</protein>
<evidence type="ECO:0000256" key="4">
    <source>
        <dbReference type="ARBA" id="ARBA00022729"/>
    </source>
</evidence>
<accession>A0AA36DNY5</accession>
<keyword evidence="7" id="KW-1185">Reference proteome</keyword>
<evidence type="ECO:0000256" key="5">
    <source>
        <dbReference type="SAM" id="SignalP"/>
    </source>
</evidence>
<dbReference type="EMBL" id="CATQJL010000001">
    <property type="protein sequence ID" value="CAJ0589909.1"/>
    <property type="molecule type" value="Genomic_DNA"/>
</dbReference>
<evidence type="ECO:0000256" key="1">
    <source>
        <dbReference type="ARBA" id="ARBA00004613"/>
    </source>
</evidence>
<dbReference type="PANTHER" id="PTHR21700:SF126">
    <property type="entry name" value="TRANSTHYRETIN-LIKE FAMILY PROTEIN"/>
    <property type="match status" value="1"/>
</dbReference>
<evidence type="ECO:0000256" key="2">
    <source>
        <dbReference type="ARBA" id="ARBA00010112"/>
    </source>
</evidence>
<comment type="subcellular location">
    <subcellularLocation>
        <location evidence="1">Secreted</location>
    </subcellularLocation>
</comment>
<comment type="caution">
    <text evidence="6">The sequence shown here is derived from an EMBL/GenBank/DDBJ whole genome shotgun (WGS) entry which is preliminary data.</text>
</comment>
<dbReference type="Proteomes" id="UP001176961">
    <property type="component" value="Unassembled WGS sequence"/>
</dbReference>
<keyword evidence="3" id="KW-0964">Secreted</keyword>
<sequence length="124" mass="13905">MEPQLLLVLILISCCYSMRQQSVAVSGRLMCGNRPAAGVKVKLWDEDDGPDPDDVLDEQFTDESGAFLVKIYHDCDDGILPGQRKLKFYIPDSYISAGGIARRVFNLGYLNLETIFPGEERDLF</sequence>
<dbReference type="GO" id="GO:0005576">
    <property type="term" value="C:extracellular region"/>
    <property type="evidence" value="ECO:0007669"/>
    <property type="project" value="UniProtKB-SubCell"/>
</dbReference>
<gene>
    <name evidence="6" type="ORF">CYNAS_LOCUS1892</name>
</gene>